<evidence type="ECO:0000256" key="1">
    <source>
        <dbReference type="SAM" id="Phobius"/>
    </source>
</evidence>
<keyword evidence="1" id="KW-0472">Membrane</keyword>
<feature type="transmembrane region" description="Helical" evidence="1">
    <location>
        <begin position="166"/>
        <end position="185"/>
    </location>
</feature>
<protein>
    <submittedName>
        <fullName evidence="2">Tryptophan-rich sensory protein</fullName>
    </submittedName>
</protein>
<comment type="caution">
    <text evidence="2">The sequence shown here is derived from an EMBL/GenBank/DDBJ whole genome shotgun (WGS) entry which is preliminary data.</text>
</comment>
<feature type="transmembrane region" description="Helical" evidence="1">
    <location>
        <begin position="211"/>
        <end position="234"/>
    </location>
</feature>
<reference evidence="2" key="2">
    <citation type="submission" date="2021-04" db="EMBL/GenBank/DDBJ databases">
        <authorList>
            <person name="Gilroy R."/>
        </authorList>
    </citation>
    <scope>NUCLEOTIDE SEQUENCE</scope>
    <source>
        <strain evidence="2">ChiHjej13B12-752</strain>
    </source>
</reference>
<proteinExistence type="predicted"/>
<keyword evidence="1" id="KW-1133">Transmembrane helix</keyword>
<keyword evidence="1" id="KW-0812">Transmembrane</keyword>
<dbReference type="PANTHER" id="PTHR33802:SF1">
    <property type="entry name" value="XK-RELATED PROTEIN"/>
    <property type="match status" value="1"/>
</dbReference>
<dbReference type="PANTHER" id="PTHR33802">
    <property type="entry name" value="SI:CH211-161H7.5-RELATED"/>
    <property type="match status" value="1"/>
</dbReference>
<organism evidence="2 3">
    <name type="scientific">Candidatus Salinicoccus stercoripullorum</name>
    <dbReference type="NCBI Taxonomy" id="2838756"/>
    <lineage>
        <taxon>Bacteria</taxon>
        <taxon>Bacillati</taxon>
        <taxon>Bacillota</taxon>
        <taxon>Bacilli</taxon>
        <taxon>Bacillales</taxon>
        <taxon>Staphylococcaceae</taxon>
        <taxon>Salinicoccus</taxon>
    </lineage>
</organism>
<sequence>MSSRKRWAAGYLIAFIVMIFLNYWSGTNVGSVADANQAIIQPAGFAFSIWGLIYVLLFAWIIKLFFSGDGSVTARLTFWPVVNFLLNGVWILVFTQQWLGASVIVILGLLYTLVKMYSALTGGGHYGFDRLPFSVYMGWVTIAAIVNIFALAVNNDVETLIGLNELSWTIIMLIFAALAGIAVALRFGDWLYPLVFIWPYFGIYVENDNMYMSLDITLLITALVLLAAAAMAVIRRSRRGT</sequence>
<feature type="transmembrane region" description="Helical" evidence="1">
    <location>
        <begin position="98"/>
        <end position="114"/>
    </location>
</feature>
<evidence type="ECO:0000313" key="3">
    <source>
        <dbReference type="Proteomes" id="UP000823989"/>
    </source>
</evidence>
<feature type="transmembrane region" description="Helical" evidence="1">
    <location>
        <begin position="45"/>
        <end position="66"/>
    </location>
</feature>
<name>A0A9D1QGE4_9STAP</name>
<dbReference type="Proteomes" id="UP000823989">
    <property type="component" value="Unassembled WGS sequence"/>
</dbReference>
<reference evidence="2" key="1">
    <citation type="journal article" date="2021" name="PeerJ">
        <title>Extensive microbial diversity within the chicken gut microbiome revealed by metagenomics and culture.</title>
        <authorList>
            <person name="Gilroy R."/>
            <person name="Ravi A."/>
            <person name="Getino M."/>
            <person name="Pursley I."/>
            <person name="Horton D.L."/>
            <person name="Alikhan N.F."/>
            <person name="Baker D."/>
            <person name="Gharbi K."/>
            <person name="Hall N."/>
            <person name="Watson M."/>
            <person name="Adriaenssens E.M."/>
            <person name="Foster-Nyarko E."/>
            <person name="Jarju S."/>
            <person name="Secka A."/>
            <person name="Antonio M."/>
            <person name="Oren A."/>
            <person name="Chaudhuri R.R."/>
            <person name="La Ragione R."/>
            <person name="Hildebrand F."/>
            <person name="Pallen M.J."/>
        </authorList>
    </citation>
    <scope>NUCLEOTIDE SEQUENCE</scope>
    <source>
        <strain evidence="2">ChiHjej13B12-752</strain>
    </source>
</reference>
<feature type="transmembrane region" description="Helical" evidence="1">
    <location>
        <begin position="73"/>
        <end position="92"/>
    </location>
</feature>
<gene>
    <name evidence="2" type="ORF">H9891_06145</name>
</gene>
<feature type="transmembrane region" description="Helical" evidence="1">
    <location>
        <begin position="7"/>
        <end position="25"/>
    </location>
</feature>
<dbReference type="AlphaFoldDB" id="A0A9D1QGE4"/>
<dbReference type="EMBL" id="DXHR01000020">
    <property type="protein sequence ID" value="HIW12727.1"/>
    <property type="molecule type" value="Genomic_DNA"/>
</dbReference>
<evidence type="ECO:0000313" key="2">
    <source>
        <dbReference type="EMBL" id="HIW12727.1"/>
    </source>
</evidence>
<feature type="transmembrane region" description="Helical" evidence="1">
    <location>
        <begin position="135"/>
        <end position="154"/>
    </location>
</feature>
<accession>A0A9D1QGE4</accession>